<dbReference type="Pfam" id="PF02472">
    <property type="entry name" value="ExbD"/>
    <property type="match status" value="1"/>
</dbReference>
<evidence type="ECO:0000256" key="6">
    <source>
        <dbReference type="ARBA" id="ARBA00023136"/>
    </source>
</evidence>
<dbReference type="GO" id="GO:0005886">
    <property type="term" value="C:plasma membrane"/>
    <property type="evidence" value="ECO:0007669"/>
    <property type="project" value="UniProtKB-SubCell"/>
</dbReference>
<gene>
    <name evidence="9" type="ORF">KOR42_14640</name>
</gene>
<dbReference type="PANTHER" id="PTHR30558:SF3">
    <property type="entry name" value="BIOPOLYMER TRANSPORT PROTEIN EXBD-RELATED"/>
    <property type="match status" value="1"/>
</dbReference>
<dbReference type="GO" id="GO:0022857">
    <property type="term" value="F:transmembrane transporter activity"/>
    <property type="evidence" value="ECO:0007669"/>
    <property type="project" value="InterPro"/>
</dbReference>
<dbReference type="InterPro" id="IPR003400">
    <property type="entry name" value="ExbD"/>
</dbReference>
<evidence type="ECO:0000256" key="8">
    <source>
        <dbReference type="SAM" id="Phobius"/>
    </source>
</evidence>
<evidence type="ECO:0000256" key="4">
    <source>
        <dbReference type="ARBA" id="ARBA00022692"/>
    </source>
</evidence>
<evidence type="ECO:0000256" key="3">
    <source>
        <dbReference type="ARBA" id="ARBA00022475"/>
    </source>
</evidence>
<dbReference type="PANTHER" id="PTHR30558">
    <property type="entry name" value="EXBD MEMBRANE COMPONENT OF PMF-DRIVEN MACROMOLECULE IMPORT SYSTEM"/>
    <property type="match status" value="1"/>
</dbReference>
<feature type="transmembrane region" description="Helical" evidence="8">
    <location>
        <begin position="12"/>
        <end position="31"/>
    </location>
</feature>
<evidence type="ECO:0000256" key="5">
    <source>
        <dbReference type="ARBA" id="ARBA00022989"/>
    </source>
</evidence>
<keyword evidence="4 7" id="KW-0812">Transmembrane</keyword>
<dbReference type="AlphaFoldDB" id="A0A5C5X759"/>
<dbReference type="RefSeq" id="WP_146508244.1">
    <property type="nucleotide sequence ID" value="NZ_SIHI01000001.1"/>
</dbReference>
<proteinExistence type="inferred from homology"/>
<keyword evidence="10" id="KW-1185">Reference proteome</keyword>
<evidence type="ECO:0000256" key="2">
    <source>
        <dbReference type="ARBA" id="ARBA00005811"/>
    </source>
</evidence>
<keyword evidence="5 8" id="KW-1133">Transmembrane helix</keyword>
<sequence length="139" mass="15241">MPLKTLEMEEPALNLTPMIDIVLLLVIFFMVGTQFAEDEGQYEIVLPTVSEAQPLTSLPDDIVISVTHDGGLIFDGEEMSLQDVEAELRAAKSRYAGQAVVIRGDGAGPYQHVMTILNLCQRTQIKNVQLANREEDGGP</sequence>
<keyword evidence="6 8" id="KW-0472">Membrane</keyword>
<dbReference type="EMBL" id="SIHI01000001">
    <property type="protein sequence ID" value="TWT58093.1"/>
    <property type="molecule type" value="Genomic_DNA"/>
</dbReference>
<comment type="similarity">
    <text evidence="2 7">Belongs to the ExbD/TolR family.</text>
</comment>
<dbReference type="GO" id="GO:0015031">
    <property type="term" value="P:protein transport"/>
    <property type="evidence" value="ECO:0007669"/>
    <property type="project" value="UniProtKB-KW"/>
</dbReference>
<comment type="subcellular location">
    <subcellularLocation>
        <location evidence="1">Cell membrane</location>
        <topology evidence="1">Single-pass membrane protein</topology>
    </subcellularLocation>
    <subcellularLocation>
        <location evidence="7">Cell membrane</location>
        <topology evidence="7">Single-pass type II membrane protein</topology>
    </subcellularLocation>
</comment>
<keyword evidence="7" id="KW-0653">Protein transport</keyword>
<keyword evidence="3" id="KW-1003">Cell membrane</keyword>
<evidence type="ECO:0000313" key="9">
    <source>
        <dbReference type="EMBL" id="TWT58093.1"/>
    </source>
</evidence>
<accession>A0A5C5X759</accession>
<name>A0A5C5X759_9PLAN</name>
<dbReference type="OrthoDB" id="9793581at2"/>
<dbReference type="Proteomes" id="UP000317243">
    <property type="component" value="Unassembled WGS sequence"/>
</dbReference>
<evidence type="ECO:0000256" key="1">
    <source>
        <dbReference type="ARBA" id="ARBA00004162"/>
    </source>
</evidence>
<organism evidence="9 10">
    <name type="scientific">Thalassoglobus neptunius</name>
    <dbReference type="NCBI Taxonomy" id="1938619"/>
    <lineage>
        <taxon>Bacteria</taxon>
        <taxon>Pseudomonadati</taxon>
        <taxon>Planctomycetota</taxon>
        <taxon>Planctomycetia</taxon>
        <taxon>Planctomycetales</taxon>
        <taxon>Planctomycetaceae</taxon>
        <taxon>Thalassoglobus</taxon>
    </lineage>
</organism>
<keyword evidence="7" id="KW-0813">Transport</keyword>
<protein>
    <submittedName>
        <fullName evidence="9">Biopolymer transport protein ExbD</fullName>
    </submittedName>
</protein>
<comment type="caution">
    <text evidence="9">The sequence shown here is derived from an EMBL/GenBank/DDBJ whole genome shotgun (WGS) entry which is preliminary data.</text>
</comment>
<dbReference type="Gene3D" id="3.30.420.270">
    <property type="match status" value="1"/>
</dbReference>
<evidence type="ECO:0000256" key="7">
    <source>
        <dbReference type="RuleBase" id="RU003879"/>
    </source>
</evidence>
<reference evidence="9 10" key="1">
    <citation type="submission" date="2019-02" db="EMBL/GenBank/DDBJ databases">
        <title>Deep-cultivation of Planctomycetes and their phenomic and genomic characterization uncovers novel biology.</title>
        <authorList>
            <person name="Wiegand S."/>
            <person name="Jogler M."/>
            <person name="Boedeker C."/>
            <person name="Pinto D."/>
            <person name="Vollmers J."/>
            <person name="Rivas-Marin E."/>
            <person name="Kohn T."/>
            <person name="Peeters S.H."/>
            <person name="Heuer A."/>
            <person name="Rast P."/>
            <person name="Oberbeckmann S."/>
            <person name="Bunk B."/>
            <person name="Jeske O."/>
            <person name="Meyerdierks A."/>
            <person name="Storesund J.E."/>
            <person name="Kallscheuer N."/>
            <person name="Luecker S."/>
            <person name="Lage O.M."/>
            <person name="Pohl T."/>
            <person name="Merkel B.J."/>
            <person name="Hornburger P."/>
            <person name="Mueller R.-W."/>
            <person name="Bruemmer F."/>
            <person name="Labrenz M."/>
            <person name="Spormann A.M."/>
            <person name="Op Den Camp H."/>
            <person name="Overmann J."/>
            <person name="Amann R."/>
            <person name="Jetten M.S.M."/>
            <person name="Mascher T."/>
            <person name="Medema M.H."/>
            <person name="Devos D.P."/>
            <person name="Kaster A.-K."/>
            <person name="Ovreas L."/>
            <person name="Rohde M."/>
            <person name="Galperin M.Y."/>
            <person name="Jogler C."/>
        </authorList>
    </citation>
    <scope>NUCLEOTIDE SEQUENCE [LARGE SCALE GENOMIC DNA]</scope>
    <source>
        <strain evidence="9 10">KOR42</strain>
    </source>
</reference>
<evidence type="ECO:0000313" key="10">
    <source>
        <dbReference type="Proteomes" id="UP000317243"/>
    </source>
</evidence>